<evidence type="ECO:0000256" key="1">
    <source>
        <dbReference type="SAM" id="MobiDB-lite"/>
    </source>
</evidence>
<feature type="compositionally biased region" description="Polar residues" evidence="1">
    <location>
        <begin position="50"/>
        <end position="66"/>
    </location>
</feature>
<organism evidence="2 3">
    <name type="scientific">Nocardiopsis algeriensis</name>
    <dbReference type="NCBI Taxonomy" id="1478215"/>
    <lineage>
        <taxon>Bacteria</taxon>
        <taxon>Bacillati</taxon>
        <taxon>Actinomycetota</taxon>
        <taxon>Actinomycetes</taxon>
        <taxon>Streptosporangiales</taxon>
        <taxon>Nocardiopsidaceae</taxon>
        <taxon>Nocardiopsis</taxon>
    </lineage>
</organism>
<dbReference type="EMBL" id="JACHJO010000006">
    <property type="protein sequence ID" value="MBB6120433.1"/>
    <property type="molecule type" value="Genomic_DNA"/>
</dbReference>
<proteinExistence type="predicted"/>
<dbReference type="RefSeq" id="WP_184291467.1">
    <property type="nucleotide sequence ID" value="NZ_JACHJO010000006.1"/>
</dbReference>
<gene>
    <name evidence="2" type="ORF">FHS13_002385</name>
</gene>
<evidence type="ECO:0000313" key="2">
    <source>
        <dbReference type="EMBL" id="MBB6120433.1"/>
    </source>
</evidence>
<comment type="caution">
    <text evidence="2">The sequence shown here is derived from an EMBL/GenBank/DDBJ whole genome shotgun (WGS) entry which is preliminary data.</text>
</comment>
<reference evidence="2 3" key="1">
    <citation type="submission" date="2020-08" db="EMBL/GenBank/DDBJ databases">
        <title>Genomic Encyclopedia of Type Strains, Phase III (KMG-III): the genomes of soil and plant-associated and newly described type strains.</title>
        <authorList>
            <person name="Whitman W."/>
        </authorList>
    </citation>
    <scope>NUCLEOTIDE SEQUENCE [LARGE SCALE GENOMIC DNA]</scope>
    <source>
        <strain evidence="2 3">CECT 8712</strain>
    </source>
</reference>
<feature type="region of interest" description="Disordered" evidence="1">
    <location>
        <begin position="45"/>
        <end position="66"/>
    </location>
</feature>
<keyword evidence="3" id="KW-1185">Reference proteome</keyword>
<sequence>MNGSFVFSVYLLLLVEAAVDRFPEDAPVLRGGKQQIMAVLVITRTGPGEPQQSPKKMSKSTFSTVV</sequence>
<dbReference type="AlphaFoldDB" id="A0A841IP42"/>
<accession>A0A841IP42</accession>
<dbReference type="Proteomes" id="UP000536604">
    <property type="component" value="Unassembled WGS sequence"/>
</dbReference>
<evidence type="ECO:0000313" key="3">
    <source>
        <dbReference type="Proteomes" id="UP000536604"/>
    </source>
</evidence>
<protein>
    <submittedName>
        <fullName evidence="2">Uncharacterized protein</fullName>
    </submittedName>
</protein>
<name>A0A841IP42_9ACTN</name>